<evidence type="ECO:0000313" key="3">
    <source>
        <dbReference type="EMBL" id="KAK1924311.1"/>
    </source>
</evidence>
<evidence type="ECO:0000256" key="1">
    <source>
        <dbReference type="SAM" id="MobiDB-lite"/>
    </source>
</evidence>
<organism evidence="3 4">
    <name type="scientific">Papiliotrema laurentii</name>
    <name type="common">Cryptococcus laurentii</name>
    <dbReference type="NCBI Taxonomy" id="5418"/>
    <lineage>
        <taxon>Eukaryota</taxon>
        <taxon>Fungi</taxon>
        <taxon>Dikarya</taxon>
        <taxon>Basidiomycota</taxon>
        <taxon>Agaricomycotina</taxon>
        <taxon>Tremellomycetes</taxon>
        <taxon>Tremellales</taxon>
        <taxon>Rhynchogastremaceae</taxon>
        <taxon>Papiliotrema</taxon>
    </lineage>
</organism>
<feature type="compositionally biased region" description="Pro residues" evidence="1">
    <location>
        <begin position="180"/>
        <end position="213"/>
    </location>
</feature>
<reference evidence="3" key="1">
    <citation type="submission" date="2023-02" db="EMBL/GenBank/DDBJ databases">
        <title>Identification and recombinant expression of a fungal hydrolase from Papiliotrema laurentii that hydrolyzes apple cutin and clears colloidal polyester polyurethane.</title>
        <authorList>
            <consortium name="DOE Joint Genome Institute"/>
            <person name="Roman V.A."/>
            <person name="Bojanowski C."/>
            <person name="Crable B.R."/>
            <person name="Wagner D.N."/>
            <person name="Hung C.S."/>
            <person name="Nadeau L.J."/>
            <person name="Schratz L."/>
            <person name="Haridas S."/>
            <person name="Pangilinan J."/>
            <person name="Lipzen A."/>
            <person name="Na H."/>
            <person name="Yan M."/>
            <person name="Ng V."/>
            <person name="Grigoriev I.V."/>
            <person name="Spatafora J.W."/>
            <person name="Barlow D."/>
            <person name="Biffinger J."/>
            <person name="Kelley-Loughnane N."/>
            <person name="Varaljay V.A."/>
            <person name="Crookes-Goodson W.J."/>
        </authorList>
    </citation>
    <scope>NUCLEOTIDE SEQUENCE</scope>
    <source>
        <strain evidence="3">5307AH</strain>
    </source>
</reference>
<keyword evidence="2" id="KW-0732">Signal</keyword>
<protein>
    <recommendedName>
        <fullName evidence="5">RlpA-like protein double-psi beta-barrel domain-containing protein</fullName>
    </recommendedName>
</protein>
<name>A0AAD9FPV1_PAPLA</name>
<feature type="signal peptide" evidence="2">
    <location>
        <begin position="1"/>
        <end position="20"/>
    </location>
</feature>
<comment type="caution">
    <text evidence="3">The sequence shown here is derived from an EMBL/GenBank/DDBJ whole genome shotgun (WGS) entry which is preliminary data.</text>
</comment>
<dbReference type="AlphaFoldDB" id="A0AAD9FPV1"/>
<sequence length="274" mass="28944">MIKTLASFALLLALASSARAGTLLTLKNIELSVYYDNSEVPGQLGPCGKLLGGGSPNWQDDVLRDKGSCGGISMLEAKNNRMIALPAIVDPKQYCGRKVRITDAQGKVLTVEGKDYFYVKDTLPSANNRVDVSGAAIREYTGKACQVEVSPGSFQDLKGATVDVLDEMDPEGMLTVGPTDPSPPSGNNPPPPGGNPPSPPPTNPPNSPAPKDPPQGNVPTAECPCTYEQLNQHGCCNGVAAICNWISNEPKLLAFVAVPDPSVTCPKRRARFDD</sequence>
<dbReference type="Proteomes" id="UP001182556">
    <property type="component" value="Unassembled WGS sequence"/>
</dbReference>
<gene>
    <name evidence="3" type="ORF">DB88DRAFT_278089</name>
</gene>
<keyword evidence="4" id="KW-1185">Reference proteome</keyword>
<evidence type="ECO:0000313" key="4">
    <source>
        <dbReference type="Proteomes" id="UP001182556"/>
    </source>
</evidence>
<evidence type="ECO:0000256" key="2">
    <source>
        <dbReference type="SAM" id="SignalP"/>
    </source>
</evidence>
<evidence type="ECO:0008006" key="5">
    <source>
        <dbReference type="Google" id="ProtNLM"/>
    </source>
</evidence>
<feature type="chain" id="PRO_5042247288" description="RlpA-like protein double-psi beta-barrel domain-containing protein" evidence="2">
    <location>
        <begin position="21"/>
        <end position="274"/>
    </location>
</feature>
<dbReference type="EMBL" id="JAODAN010000005">
    <property type="protein sequence ID" value="KAK1924311.1"/>
    <property type="molecule type" value="Genomic_DNA"/>
</dbReference>
<proteinExistence type="predicted"/>
<accession>A0AAD9FPV1</accession>
<feature type="region of interest" description="Disordered" evidence="1">
    <location>
        <begin position="170"/>
        <end position="216"/>
    </location>
</feature>